<dbReference type="CDD" id="cd04301">
    <property type="entry name" value="NAT_SF"/>
    <property type="match status" value="1"/>
</dbReference>
<dbReference type="InterPro" id="IPR016181">
    <property type="entry name" value="Acyl_CoA_acyltransferase"/>
</dbReference>
<dbReference type="GO" id="GO:0008080">
    <property type="term" value="F:N-acetyltransferase activity"/>
    <property type="evidence" value="ECO:0007669"/>
    <property type="project" value="InterPro"/>
</dbReference>
<sequence>MDLDIRRHRGDIPYSLLLLADETVEAIDKYIFKCQIFLAFDHDQPVGVFAVEGIDGQEELELKNIAVDERYRNQGVGKHMMQFVKQLGIEGGYKRLTVGTSDTGYDQLRFYENNGFKRTGVRANFFLDNYPEPIFENGEQMRDMIMLSYSLHQ</sequence>
<protein>
    <submittedName>
        <fullName evidence="3">ARAD1D18172p</fullName>
    </submittedName>
</protein>
<dbReference type="AlphaFoldDB" id="A0A060TFX4"/>
<evidence type="ECO:0000259" key="2">
    <source>
        <dbReference type="PROSITE" id="PS51186"/>
    </source>
</evidence>
<evidence type="ECO:0000256" key="1">
    <source>
        <dbReference type="ARBA" id="ARBA00022679"/>
    </source>
</evidence>
<dbReference type="PANTHER" id="PTHR13947:SF37">
    <property type="entry name" value="LD18367P"/>
    <property type="match status" value="1"/>
</dbReference>
<dbReference type="PROSITE" id="PS51186">
    <property type="entry name" value="GNAT"/>
    <property type="match status" value="1"/>
</dbReference>
<dbReference type="Pfam" id="PF13508">
    <property type="entry name" value="Acetyltransf_7"/>
    <property type="match status" value="1"/>
</dbReference>
<dbReference type="InterPro" id="IPR000182">
    <property type="entry name" value="GNAT_dom"/>
</dbReference>
<dbReference type="Gene3D" id="3.40.630.30">
    <property type="match status" value="1"/>
</dbReference>
<reference evidence="3" key="1">
    <citation type="submission" date="2014-02" db="EMBL/GenBank/DDBJ databases">
        <authorList>
            <person name="Genoscope - CEA"/>
        </authorList>
    </citation>
    <scope>NUCLEOTIDE SEQUENCE</scope>
    <source>
        <strain evidence="3">LS3</strain>
    </source>
</reference>
<keyword evidence="1" id="KW-0808">Transferase</keyword>
<dbReference type="PANTHER" id="PTHR13947">
    <property type="entry name" value="GNAT FAMILY N-ACETYLTRANSFERASE"/>
    <property type="match status" value="1"/>
</dbReference>
<dbReference type="InterPro" id="IPR050769">
    <property type="entry name" value="NAT_camello-type"/>
</dbReference>
<organism evidence="3">
    <name type="scientific">Blastobotrys adeninivorans</name>
    <name type="common">Yeast</name>
    <name type="synonym">Arxula adeninivorans</name>
    <dbReference type="NCBI Taxonomy" id="409370"/>
    <lineage>
        <taxon>Eukaryota</taxon>
        <taxon>Fungi</taxon>
        <taxon>Dikarya</taxon>
        <taxon>Ascomycota</taxon>
        <taxon>Saccharomycotina</taxon>
        <taxon>Dipodascomycetes</taxon>
        <taxon>Dipodascales</taxon>
        <taxon>Trichomonascaceae</taxon>
        <taxon>Blastobotrys</taxon>
    </lineage>
</organism>
<gene>
    <name evidence="3" type="ORF">GNLVRS02_ARAD1D18172g</name>
</gene>
<dbReference type="EMBL" id="HG937694">
    <property type="protein sequence ID" value="CDP37732.1"/>
    <property type="molecule type" value="Genomic_DNA"/>
</dbReference>
<reference evidence="3" key="2">
    <citation type="submission" date="2014-06" db="EMBL/GenBank/DDBJ databases">
        <title>The complete genome of Blastobotrys (Arxula) adeninivorans LS3 - a yeast of biotechnological interest.</title>
        <authorList>
            <person name="Kunze G."/>
            <person name="Gaillardin C."/>
            <person name="Czernicka M."/>
            <person name="Durrens P."/>
            <person name="Martin T."/>
            <person name="Boer E."/>
            <person name="Gabaldon T."/>
            <person name="Cruz J."/>
            <person name="Talla E."/>
            <person name="Marck C."/>
            <person name="Goffeau A."/>
            <person name="Barbe V."/>
            <person name="Baret P."/>
            <person name="Baronian K."/>
            <person name="Beier S."/>
            <person name="Bleykasten C."/>
            <person name="Bode R."/>
            <person name="Casaregola S."/>
            <person name="Despons L."/>
            <person name="Fairhead C."/>
            <person name="Giersberg M."/>
            <person name="Gierski P."/>
            <person name="Hahnel U."/>
            <person name="Hartmann A."/>
            <person name="Jankowska D."/>
            <person name="Jubin C."/>
            <person name="Jung P."/>
            <person name="Lafontaine I."/>
            <person name="Leh-Louis V."/>
            <person name="Lemaire M."/>
            <person name="Marcet-Houben M."/>
            <person name="Mascher M."/>
            <person name="Morel G."/>
            <person name="Richard G.-F."/>
            <person name="Riechen J."/>
            <person name="Sacerdot C."/>
            <person name="Sarkar A."/>
            <person name="Savel G."/>
            <person name="Schacherer J."/>
            <person name="Sherman D."/>
            <person name="Straub M.-L."/>
            <person name="Stein N."/>
            <person name="Thierry A."/>
            <person name="Trautwein-Schult A."/>
            <person name="Westhof E."/>
            <person name="Worch S."/>
            <person name="Dujon B."/>
            <person name="Souciet J.-L."/>
            <person name="Wincker P."/>
            <person name="Scholz U."/>
            <person name="Neuveglise N."/>
        </authorList>
    </citation>
    <scope>NUCLEOTIDE SEQUENCE</scope>
    <source>
        <strain evidence="3">LS3</strain>
    </source>
</reference>
<evidence type="ECO:0000313" key="3">
    <source>
        <dbReference type="EMBL" id="CDP37732.1"/>
    </source>
</evidence>
<accession>A0A060TFX4</accession>
<proteinExistence type="predicted"/>
<feature type="domain" description="N-acetyltransferase" evidence="2">
    <location>
        <begin position="1"/>
        <end position="137"/>
    </location>
</feature>
<dbReference type="SUPFAM" id="SSF55729">
    <property type="entry name" value="Acyl-CoA N-acyltransferases (Nat)"/>
    <property type="match status" value="1"/>
</dbReference>
<name>A0A060TFX4_BLAAD</name>